<keyword evidence="1" id="KW-1133">Transmembrane helix</keyword>
<feature type="transmembrane region" description="Helical" evidence="1">
    <location>
        <begin position="153"/>
        <end position="175"/>
    </location>
</feature>
<feature type="transmembrane region" description="Helical" evidence="1">
    <location>
        <begin position="206"/>
        <end position="227"/>
    </location>
</feature>
<keyword evidence="1" id="KW-0812">Transmembrane</keyword>
<evidence type="ECO:0000313" key="2">
    <source>
        <dbReference type="EMBL" id="VUZ51050.1"/>
    </source>
</evidence>
<feature type="transmembrane region" description="Helical" evidence="1">
    <location>
        <begin position="12"/>
        <end position="32"/>
    </location>
</feature>
<evidence type="ECO:0008006" key="4">
    <source>
        <dbReference type="Google" id="ProtNLM"/>
    </source>
</evidence>
<evidence type="ECO:0000256" key="1">
    <source>
        <dbReference type="SAM" id="Phobius"/>
    </source>
</evidence>
<dbReference type="InterPro" id="IPR036259">
    <property type="entry name" value="MFS_trans_sf"/>
</dbReference>
<feature type="transmembrane region" description="Helical" evidence="1">
    <location>
        <begin position="87"/>
        <end position="106"/>
    </location>
</feature>
<feature type="transmembrane region" description="Helical" evidence="1">
    <location>
        <begin position="357"/>
        <end position="378"/>
    </location>
</feature>
<accession>A0A564YV71</accession>
<dbReference type="EMBL" id="CABIJS010000421">
    <property type="protein sequence ID" value="VUZ51050.1"/>
    <property type="molecule type" value="Genomic_DNA"/>
</dbReference>
<feature type="transmembrane region" description="Helical" evidence="1">
    <location>
        <begin position="317"/>
        <end position="337"/>
    </location>
</feature>
<dbReference type="PANTHER" id="PTHR28658">
    <property type="entry name" value="TRANSMEMBRANE PROTEIN 180"/>
    <property type="match status" value="1"/>
</dbReference>
<dbReference type="Proteomes" id="UP000321570">
    <property type="component" value="Unassembled WGS sequence"/>
</dbReference>
<feature type="transmembrane region" description="Helical" evidence="1">
    <location>
        <begin position="466"/>
        <end position="487"/>
    </location>
</feature>
<feature type="transmembrane region" description="Helical" evidence="1">
    <location>
        <begin position="118"/>
        <end position="141"/>
    </location>
</feature>
<protein>
    <recommendedName>
        <fullName evidence="4">Transmembrane protein 180</fullName>
    </recommendedName>
</protein>
<proteinExistence type="predicted"/>
<dbReference type="PANTHER" id="PTHR28658:SF3">
    <property type="entry name" value="TRANSMEMBRANE PROTEIN 180"/>
    <property type="match status" value="1"/>
</dbReference>
<dbReference type="AlphaFoldDB" id="A0A564YV71"/>
<keyword evidence="3" id="KW-1185">Reference proteome</keyword>
<feature type="transmembrane region" description="Helical" evidence="1">
    <location>
        <begin position="44"/>
        <end position="67"/>
    </location>
</feature>
<sequence>MQYTIPFKICATYGFIHFCISLIHNIFIVYHVQVFVSSFGLSKFSFWLSELVFLIWNSINDTLFGYLIDKHHLGNRPADQVIACRRALIISYCGPFLAFAFLSTWFPHWLPDFPGLRFVIVLCSYDTVVTILDLMKGALLADLAVSQNDRSRLGSSASIGQALSAIGLVVISWWFDSGTDAYLFKNPFNTVKSQSKVRAMSREFQILAFFVAMFSAVGLFFSGRWLADMALRRSTSFFSGEAHIDEQLSQNEFKKDHMGGEIYGVQHMLISILQIVLRPNFFVFSLMQALQVFHCHFNSNFFPLFSKTLLGPGQESLFCVILGVSFVLPHINNVFLLRASETYGTYVVIRGLFCVKVVLGVILLFFGASNLVVLSLFLASNRIFTEGICKLLSQVISDLVDEDLVLSHRPQPISALIFGATSLLGRPGQSFAPLVGYAILSFFTGGSENPEVSASTESLRTACFTLAWSLVMFVGLAQLAIWSRFGLHGDYLARIKKERITIMDQQSSTSYPIPSSPYQPLVYSTGGQFVPASRVIGI</sequence>
<organism evidence="2 3">
    <name type="scientific">Hymenolepis diminuta</name>
    <name type="common">Rat tapeworm</name>
    <dbReference type="NCBI Taxonomy" id="6216"/>
    <lineage>
        <taxon>Eukaryota</taxon>
        <taxon>Metazoa</taxon>
        <taxon>Spiralia</taxon>
        <taxon>Lophotrochozoa</taxon>
        <taxon>Platyhelminthes</taxon>
        <taxon>Cestoda</taxon>
        <taxon>Eucestoda</taxon>
        <taxon>Cyclophyllidea</taxon>
        <taxon>Hymenolepididae</taxon>
        <taxon>Hymenolepis</taxon>
    </lineage>
</organism>
<gene>
    <name evidence="2" type="ORF">WMSIL1_LOCUS9827</name>
</gene>
<dbReference type="InterPro" id="IPR040035">
    <property type="entry name" value="TMEM180"/>
</dbReference>
<evidence type="ECO:0000313" key="3">
    <source>
        <dbReference type="Proteomes" id="UP000321570"/>
    </source>
</evidence>
<reference evidence="2 3" key="1">
    <citation type="submission" date="2019-07" db="EMBL/GenBank/DDBJ databases">
        <authorList>
            <person name="Jastrzebski P J."/>
            <person name="Paukszto L."/>
            <person name="Jastrzebski P J."/>
        </authorList>
    </citation>
    <scope>NUCLEOTIDE SEQUENCE [LARGE SCALE GENOMIC DNA]</scope>
    <source>
        <strain evidence="2 3">WMS-il1</strain>
    </source>
</reference>
<dbReference type="SUPFAM" id="SSF103473">
    <property type="entry name" value="MFS general substrate transporter"/>
    <property type="match status" value="1"/>
</dbReference>
<keyword evidence="1" id="KW-0472">Membrane</keyword>
<name>A0A564YV71_HYMDI</name>